<dbReference type="InterPro" id="IPR013087">
    <property type="entry name" value="Znf_C2H2_type"/>
</dbReference>
<organism evidence="5 6">
    <name type="scientific">Setaria italica</name>
    <name type="common">Foxtail millet</name>
    <name type="synonym">Panicum italicum</name>
    <dbReference type="NCBI Taxonomy" id="4555"/>
    <lineage>
        <taxon>Eukaryota</taxon>
        <taxon>Viridiplantae</taxon>
        <taxon>Streptophyta</taxon>
        <taxon>Embryophyta</taxon>
        <taxon>Tracheophyta</taxon>
        <taxon>Spermatophyta</taxon>
        <taxon>Magnoliopsida</taxon>
        <taxon>Liliopsida</taxon>
        <taxon>Poales</taxon>
        <taxon>Poaceae</taxon>
        <taxon>PACMAD clade</taxon>
        <taxon>Panicoideae</taxon>
        <taxon>Panicodae</taxon>
        <taxon>Paniceae</taxon>
        <taxon>Cenchrinae</taxon>
        <taxon>Setaria</taxon>
    </lineage>
</organism>
<dbReference type="STRING" id="4555.K3XJV2"/>
<reference evidence="5" key="2">
    <citation type="submission" date="2018-08" db="UniProtKB">
        <authorList>
            <consortium name="EnsemblPlants"/>
        </authorList>
    </citation>
    <scope>IDENTIFICATION</scope>
    <source>
        <strain evidence="5">Yugu1</strain>
    </source>
</reference>
<evidence type="ECO:0000256" key="2">
    <source>
        <dbReference type="PROSITE-ProRule" id="PRU00042"/>
    </source>
</evidence>
<keyword evidence="6" id="KW-1185">Reference proteome</keyword>
<accession>K3XJV2</accession>
<keyword evidence="2" id="KW-0863">Zinc-finger</keyword>
<evidence type="ECO:0000313" key="6">
    <source>
        <dbReference type="Proteomes" id="UP000004995"/>
    </source>
</evidence>
<dbReference type="InParanoid" id="K3XJV2"/>
<dbReference type="InterPro" id="IPR041232">
    <property type="entry name" value="NPL"/>
</dbReference>
<feature type="compositionally biased region" description="Polar residues" evidence="3">
    <location>
        <begin position="160"/>
        <end position="172"/>
    </location>
</feature>
<dbReference type="AlphaFoldDB" id="K3XJV2"/>
<feature type="compositionally biased region" description="Acidic residues" evidence="3">
    <location>
        <begin position="210"/>
        <end position="233"/>
    </location>
</feature>
<evidence type="ECO:0000259" key="4">
    <source>
        <dbReference type="PROSITE" id="PS50157"/>
    </source>
</evidence>
<protein>
    <recommendedName>
        <fullName evidence="4">C2H2-type domain-containing protein</fullName>
    </recommendedName>
</protein>
<evidence type="ECO:0000313" key="5">
    <source>
        <dbReference type="EnsemblPlants" id="KQL08243"/>
    </source>
</evidence>
<keyword evidence="2" id="KW-0479">Metal-binding</keyword>
<dbReference type="Proteomes" id="UP000004995">
    <property type="component" value="Unassembled WGS sequence"/>
</dbReference>
<dbReference type="Gramene" id="KQL08243">
    <property type="protein sequence ID" value="KQL08243"/>
    <property type="gene ID" value="SETIT_002175mg"/>
</dbReference>
<dbReference type="EMBL" id="AGNK02003430">
    <property type="status" value="NOT_ANNOTATED_CDS"/>
    <property type="molecule type" value="Genomic_DNA"/>
</dbReference>
<sequence>MPWYITIFDACNWNLRLHSYHDLVSFGDMIDVVTGSWQFGTANGFSRLIFPGVLVRPGETVKCNPGEVYCHVSQIALQDDKGNEDVRVFVKVGGNEILVGTLSVDKYPQCMIGLVFEKEFELRHTSKNSNISALDDDSDEEVPLAIPLYPNADDDRSKQTKSGVDNPASTQLCKPKNTLEETKDPEKQKGDVGGTDDDHSDENSVHSEEGESGDDEDSSDEDDSDSSDEDDGEDTPKNIMGKNRPAETPLKTPLKKAKIATPSMGNKTGSGSTKRSGYVHVATPYPKQVKKTPSIIDSSKQSAGYSCKSCSKTFYSSVALDTHRKVKHNAHK</sequence>
<dbReference type="EnsemblPlants" id="KQL08243">
    <property type="protein sequence ID" value="KQL08243"/>
    <property type="gene ID" value="SETIT_002175mg"/>
</dbReference>
<feature type="domain" description="C2H2-type" evidence="4">
    <location>
        <begin position="305"/>
        <end position="332"/>
    </location>
</feature>
<proteinExistence type="inferred from homology"/>
<dbReference type="OMA" id="ETTMGFW"/>
<dbReference type="GO" id="GO:0008270">
    <property type="term" value="F:zinc ion binding"/>
    <property type="evidence" value="ECO:0007669"/>
    <property type="project" value="UniProtKB-KW"/>
</dbReference>
<dbReference type="HOGENOM" id="CLU_061903_1_1_1"/>
<dbReference type="Pfam" id="PF17800">
    <property type="entry name" value="NPL"/>
    <property type="match status" value="1"/>
</dbReference>
<keyword evidence="2" id="KW-0862">Zinc</keyword>
<feature type="compositionally biased region" description="Polar residues" evidence="3">
    <location>
        <begin position="263"/>
        <end position="275"/>
    </location>
</feature>
<evidence type="ECO:0000256" key="3">
    <source>
        <dbReference type="SAM" id="MobiDB-lite"/>
    </source>
</evidence>
<reference evidence="6" key="1">
    <citation type="journal article" date="2012" name="Nat. Biotechnol.">
        <title>Reference genome sequence of the model plant Setaria.</title>
        <authorList>
            <person name="Bennetzen J.L."/>
            <person name="Schmutz J."/>
            <person name="Wang H."/>
            <person name="Percifield R."/>
            <person name="Hawkins J."/>
            <person name="Pontaroli A.C."/>
            <person name="Estep M."/>
            <person name="Feng L."/>
            <person name="Vaughn J.N."/>
            <person name="Grimwood J."/>
            <person name="Jenkins J."/>
            <person name="Barry K."/>
            <person name="Lindquist E."/>
            <person name="Hellsten U."/>
            <person name="Deshpande S."/>
            <person name="Wang X."/>
            <person name="Wu X."/>
            <person name="Mitros T."/>
            <person name="Triplett J."/>
            <person name="Yang X."/>
            <person name="Ye C.Y."/>
            <person name="Mauro-Herrera M."/>
            <person name="Wang L."/>
            <person name="Li P."/>
            <person name="Sharma M."/>
            <person name="Sharma R."/>
            <person name="Ronald P.C."/>
            <person name="Panaud O."/>
            <person name="Kellogg E.A."/>
            <person name="Brutnell T.P."/>
            <person name="Doust A.N."/>
            <person name="Tuskan G.A."/>
            <person name="Rokhsar D."/>
            <person name="Devos K.M."/>
        </authorList>
    </citation>
    <scope>NUCLEOTIDE SEQUENCE [LARGE SCALE GENOMIC DNA]</scope>
    <source>
        <strain evidence="6">cv. Yugu1</strain>
    </source>
</reference>
<comment type="similarity">
    <text evidence="1">Belongs to the histone deacetylase HD2 family.</text>
</comment>
<dbReference type="PROSITE" id="PS00028">
    <property type="entry name" value="ZINC_FINGER_C2H2_1"/>
    <property type="match status" value="1"/>
</dbReference>
<evidence type="ECO:0000256" key="1">
    <source>
        <dbReference type="ARBA" id="ARBA00006673"/>
    </source>
</evidence>
<dbReference type="PROSITE" id="PS50157">
    <property type="entry name" value="ZINC_FINGER_C2H2_2"/>
    <property type="match status" value="1"/>
</dbReference>
<name>K3XJV2_SETIT</name>
<feature type="region of interest" description="Disordered" evidence="3">
    <location>
        <begin position="148"/>
        <end position="285"/>
    </location>
</feature>
<dbReference type="Gene3D" id="2.60.120.340">
    <property type="entry name" value="Nucleoplasmin core domain"/>
    <property type="match status" value="1"/>
</dbReference>
<feature type="compositionally biased region" description="Basic and acidic residues" evidence="3">
    <location>
        <begin position="177"/>
        <end position="190"/>
    </location>
</feature>
<dbReference type="eggNOG" id="ENOG502QVH6">
    <property type="taxonomic scope" value="Eukaryota"/>
</dbReference>